<dbReference type="SUPFAM" id="SSF56037">
    <property type="entry name" value="PheT/TilS domain"/>
    <property type="match status" value="1"/>
</dbReference>
<keyword evidence="6 15" id="KW-0436">Ligase</keyword>
<evidence type="ECO:0000256" key="4">
    <source>
        <dbReference type="ARBA" id="ARBA00022490"/>
    </source>
</evidence>
<dbReference type="PANTHER" id="PTHR10947">
    <property type="entry name" value="PHENYLALANYL-TRNA SYNTHETASE BETA CHAIN AND LEUCINE-RICH REPEAT-CONTAINING PROTEIN 47"/>
    <property type="match status" value="1"/>
</dbReference>
<feature type="domain" description="B5" evidence="19">
    <location>
        <begin position="438"/>
        <end position="515"/>
    </location>
</feature>
<dbReference type="Pfam" id="PF03483">
    <property type="entry name" value="B3_4"/>
    <property type="match status" value="1"/>
</dbReference>
<dbReference type="Proteomes" id="UP000229782">
    <property type="component" value="Unassembled WGS sequence"/>
</dbReference>
<dbReference type="SMART" id="SM00874">
    <property type="entry name" value="B5"/>
    <property type="match status" value="1"/>
</dbReference>
<keyword evidence="7 15" id="KW-0479">Metal-binding</keyword>
<evidence type="ECO:0000256" key="14">
    <source>
        <dbReference type="ARBA" id="ARBA00049255"/>
    </source>
</evidence>
<gene>
    <name evidence="15" type="primary">pheT</name>
    <name evidence="20" type="ORF">COV60_02465</name>
</gene>
<feature type="domain" description="FDX-ACB" evidence="18">
    <location>
        <begin position="740"/>
        <end position="832"/>
    </location>
</feature>
<evidence type="ECO:0000256" key="10">
    <source>
        <dbReference type="ARBA" id="ARBA00022842"/>
    </source>
</evidence>
<keyword evidence="5 16" id="KW-0820">tRNA-binding</keyword>
<evidence type="ECO:0000256" key="15">
    <source>
        <dbReference type="HAMAP-Rule" id="MF_00283"/>
    </source>
</evidence>
<feature type="binding site" evidence="15">
    <location>
        <position position="493"/>
    </location>
    <ligand>
        <name>Mg(2+)</name>
        <dbReference type="ChEBI" id="CHEBI:18420"/>
        <note>shared with alpha subunit</note>
    </ligand>
</feature>
<dbReference type="InterPro" id="IPR036690">
    <property type="entry name" value="Fdx_antiC-bd_sf"/>
</dbReference>
<dbReference type="SUPFAM" id="SSF54991">
    <property type="entry name" value="Anticodon-binding domain of PheRS"/>
    <property type="match status" value="1"/>
</dbReference>
<dbReference type="PROSITE" id="PS51483">
    <property type="entry name" value="B5"/>
    <property type="match status" value="1"/>
</dbReference>
<dbReference type="CDD" id="cd00769">
    <property type="entry name" value="PheRS_beta_core"/>
    <property type="match status" value="1"/>
</dbReference>
<evidence type="ECO:0000256" key="5">
    <source>
        <dbReference type="ARBA" id="ARBA00022555"/>
    </source>
</evidence>
<protein>
    <recommendedName>
        <fullName evidence="15">Phenylalanine--tRNA ligase beta subunit</fullName>
        <ecNumber evidence="15">6.1.1.20</ecNumber>
    </recommendedName>
    <alternativeName>
        <fullName evidence="15">Phenylalanyl-tRNA synthetase beta subunit</fullName>
        <shortName evidence="15">PheRS</shortName>
    </alternativeName>
</protein>
<dbReference type="InterPro" id="IPR033714">
    <property type="entry name" value="tRNA_bind_bactPheRS"/>
</dbReference>
<dbReference type="InterPro" id="IPR041616">
    <property type="entry name" value="PheRS_beta_core"/>
</dbReference>
<dbReference type="SUPFAM" id="SSF46955">
    <property type="entry name" value="Putative DNA-binding domain"/>
    <property type="match status" value="1"/>
</dbReference>
<dbReference type="EC" id="6.1.1.20" evidence="15"/>
<name>A0A2H0N292_9BACT</name>
<evidence type="ECO:0000259" key="19">
    <source>
        <dbReference type="PROSITE" id="PS51483"/>
    </source>
</evidence>
<evidence type="ECO:0000313" key="20">
    <source>
        <dbReference type="EMBL" id="PIR03037.1"/>
    </source>
</evidence>
<dbReference type="GO" id="GO:0004826">
    <property type="term" value="F:phenylalanine-tRNA ligase activity"/>
    <property type="evidence" value="ECO:0007669"/>
    <property type="project" value="UniProtKB-UniRule"/>
</dbReference>
<evidence type="ECO:0000256" key="12">
    <source>
        <dbReference type="ARBA" id="ARBA00022917"/>
    </source>
</evidence>
<evidence type="ECO:0000256" key="16">
    <source>
        <dbReference type="PROSITE-ProRule" id="PRU00209"/>
    </source>
</evidence>
<dbReference type="AlphaFoldDB" id="A0A2H0N292"/>
<sequence>MLVSKQWIEQFTDIPKHITPEQLGEDLTLHVVEVEGVIDEAMFLENIVVGRVASVQDHPNADTLKICTVEFGQDHPAQVVCGGNNVTEGMLCVFGALGAKVRWHGEGDLIELKKATIRGVESYGMICASDEIGLGEMFPAGDEKEILNLSDVFGSSDTCLVGRQDSDDSNVVGKPLAEALGLEDIVFDIDNKSMTHRPDLWGQYGMAREVAALYGQALREYMPAKIGKPEGTACELSVHVQASDACPRYMALVLDGIEVDESPEWLKKRLMVVGVNSINNIVDITNYVMLELGQPMHAFDADQLTTNNEQLTINIRKAKSGEQFISLDEKEYSLTTEDLVIATDDRVIALAGVKGSGNSGVTDDTKRIVFESANFDAVTVRRTASRHGLRTDASARFEKALDPTMCELALRRAVELLKEVCPTATVSSTIVDQANFSLDQGPIALDTDFVQRKMGVHLETKEMVRILESLGFVVKQKKETLHVTVPTWRATKDISIPEDLVEEIARVYGYDNIEPTLPTFPIEPPVRNELRELETKLRELLAYEAGYTEVSNYSFVGGETIENAGDRVEDYILLDNPIAKDRPYLRRYLVTNLLTNVEQNLHRFDTVKLFEIGKVFRADRDGEEDGIGGVLPRQRTLLSMAYAAKGQEVPFFELSTRFSETMSRFGVSVAYTASDDLFDLVHPGRYAVVTIDDTPVGYIGEVHPAVQEKIGIDARTAILEVTLNTLVEHTNVAGSYTRLPHYPEVERDIAFLVDTSAVHEDIATFLIEADALTVDVELFDVYMGTGVPEGKKSMAYRITYRSDEKTLEGAEVDVVHGKIITELEKKFGAEIR</sequence>
<keyword evidence="13 15" id="KW-0030">Aminoacyl-tRNA synthetase</keyword>
<dbReference type="FunFam" id="3.30.56.10:FF:000002">
    <property type="entry name" value="Phenylalanine--tRNA ligase beta subunit"/>
    <property type="match status" value="1"/>
</dbReference>
<dbReference type="InterPro" id="IPR002547">
    <property type="entry name" value="tRNA-bd_dom"/>
</dbReference>
<evidence type="ECO:0000256" key="6">
    <source>
        <dbReference type="ARBA" id="ARBA00022598"/>
    </source>
</evidence>
<comment type="similarity">
    <text evidence="2 15">Belongs to the phenylalanyl-tRNA synthetase beta subunit family. Type 1 subfamily.</text>
</comment>
<evidence type="ECO:0000256" key="1">
    <source>
        <dbReference type="ARBA" id="ARBA00004496"/>
    </source>
</evidence>
<evidence type="ECO:0000313" key="21">
    <source>
        <dbReference type="Proteomes" id="UP000229782"/>
    </source>
</evidence>
<accession>A0A2H0N292</accession>
<dbReference type="SMART" id="SM00896">
    <property type="entry name" value="FDX-ACB"/>
    <property type="match status" value="1"/>
</dbReference>
<dbReference type="Gene3D" id="2.40.50.140">
    <property type="entry name" value="Nucleic acid-binding proteins"/>
    <property type="match status" value="1"/>
</dbReference>
<comment type="subcellular location">
    <subcellularLocation>
        <location evidence="1 15">Cytoplasm</location>
    </subcellularLocation>
</comment>
<dbReference type="EMBL" id="PCWM01000057">
    <property type="protein sequence ID" value="PIR03037.1"/>
    <property type="molecule type" value="Genomic_DNA"/>
</dbReference>
<feature type="binding site" evidence="15">
    <location>
        <position position="503"/>
    </location>
    <ligand>
        <name>Mg(2+)</name>
        <dbReference type="ChEBI" id="CHEBI:18420"/>
        <note>shared with alpha subunit</note>
    </ligand>
</feature>
<dbReference type="InterPro" id="IPR012340">
    <property type="entry name" value="NA-bd_OB-fold"/>
</dbReference>
<evidence type="ECO:0000256" key="13">
    <source>
        <dbReference type="ARBA" id="ARBA00023146"/>
    </source>
</evidence>
<comment type="caution">
    <text evidence="20">The sequence shown here is derived from an EMBL/GenBank/DDBJ whole genome shotgun (WGS) entry which is preliminary data.</text>
</comment>
<dbReference type="GO" id="GO:0000287">
    <property type="term" value="F:magnesium ion binding"/>
    <property type="evidence" value="ECO:0007669"/>
    <property type="project" value="UniProtKB-UniRule"/>
</dbReference>
<dbReference type="HAMAP" id="MF_00283">
    <property type="entry name" value="Phe_tRNA_synth_beta1"/>
    <property type="match status" value="1"/>
</dbReference>
<organism evidence="20 21">
    <name type="scientific">Candidatus Magasanikbacteria bacterium CG11_big_fil_rev_8_21_14_0_20_43_7</name>
    <dbReference type="NCBI Taxonomy" id="1974654"/>
    <lineage>
        <taxon>Bacteria</taxon>
        <taxon>Candidatus Magasanikiibacteriota</taxon>
    </lineage>
</organism>
<dbReference type="InterPro" id="IPR020825">
    <property type="entry name" value="Phe-tRNA_synthase-like_B3/B4"/>
</dbReference>
<dbReference type="PROSITE" id="PS51447">
    <property type="entry name" value="FDX_ACB"/>
    <property type="match status" value="1"/>
</dbReference>
<dbReference type="GO" id="GO:0000049">
    <property type="term" value="F:tRNA binding"/>
    <property type="evidence" value="ECO:0007669"/>
    <property type="project" value="UniProtKB-UniRule"/>
</dbReference>
<dbReference type="InterPro" id="IPR009061">
    <property type="entry name" value="DNA-bd_dom_put_sf"/>
</dbReference>
<dbReference type="InterPro" id="IPR045060">
    <property type="entry name" value="Phe-tRNA-ligase_IIc_bsu"/>
</dbReference>
<proteinExistence type="inferred from homology"/>
<evidence type="ECO:0000259" key="18">
    <source>
        <dbReference type="PROSITE" id="PS51447"/>
    </source>
</evidence>
<dbReference type="GO" id="GO:0005524">
    <property type="term" value="F:ATP binding"/>
    <property type="evidence" value="ECO:0007669"/>
    <property type="project" value="UniProtKB-UniRule"/>
</dbReference>
<dbReference type="Gene3D" id="3.30.930.10">
    <property type="entry name" value="Bira Bifunctional Protein, Domain 2"/>
    <property type="match status" value="1"/>
</dbReference>
<dbReference type="Gene3D" id="3.30.56.10">
    <property type="match status" value="2"/>
</dbReference>
<keyword evidence="11 16" id="KW-0694">RNA-binding</keyword>
<keyword evidence="10 15" id="KW-0460">Magnesium</keyword>
<evidence type="ECO:0000256" key="7">
    <source>
        <dbReference type="ARBA" id="ARBA00022723"/>
    </source>
</evidence>
<feature type="binding site" evidence="15">
    <location>
        <position position="499"/>
    </location>
    <ligand>
        <name>Mg(2+)</name>
        <dbReference type="ChEBI" id="CHEBI:18420"/>
        <note>shared with alpha subunit</note>
    </ligand>
</feature>
<dbReference type="Gene3D" id="3.30.70.380">
    <property type="entry name" value="Ferrodoxin-fold anticodon-binding domain"/>
    <property type="match status" value="1"/>
</dbReference>
<dbReference type="InterPro" id="IPR005146">
    <property type="entry name" value="B3/B4_tRNA-bd"/>
</dbReference>
<dbReference type="SUPFAM" id="SSF50249">
    <property type="entry name" value="Nucleic acid-binding proteins"/>
    <property type="match status" value="1"/>
</dbReference>
<dbReference type="PROSITE" id="PS50886">
    <property type="entry name" value="TRBD"/>
    <property type="match status" value="1"/>
</dbReference>
<dbReference type="GO" id="GO:0009328">
    <property type="term" value="C:phenylalanine-tRNA ligase complex"/>
    <property type="evidence" value="ECO:0007669"/>
    <property type="project" value="TreeGrafter"/>
</dbReference>
<dbReference type="InterPro" id="IPR005147">
    <property type="entry name" value="tRNA_synthase_B5-dom"/>
</dbReference>
<keyword evidence="9 15" id="KW-0067">ATP-binding</keyword>
<evidence type="ECO:0000256" key="11">
    <source>
        <dbReference type="ARBA" id="ARBA00022884"/>
    </source>
</evidence>
<dbReference type="SMART" id="SM00873">
    <property type="entry name" value="B3_4"/>
    <property type="match status" value="1"/>
</dbReference>
<keyword evidence="4 15" id="KW-0963">Cytoplasm</keyword>
<evidence type="ECO:0000256" key="8">
    <source>
        <dbReference type="ARBA" id="ARBA00022741"/>
    </source>
</evidence>
<evidence type="ECO:0000256" key="3">
    <source>
        <dbReference type="ARBA" id="ARBA00011209"/>
    </source>
</evidence>
<dbReference type="GO" id="GO:0006432">
    <property type="term" value="P:phenylalanyl-tRNA aminoacylation"/>
    <property type="evidence" value="ECO:0007669"/>
    <property type="project" value="UniProtKB-UniRule"/>
</dbReference>
<dbReference type="NCBIfam" id="TIGR00472">
    <property type="entry name" value="pheT_bact"/>
    <property type="match status" value="1"/>
</dbReference>
<dbReference type="PANTHER" id="PTHR10947:SF0">
    <property type="entry name" value="PHENYLALANINE--TRNA LIGASE BETA SUBUNIT"/>
    <property type="match status" value="1"/>
</dbReference>
<feature type="domain" description="TRNA-binding" evidence="17">
    <location>
        <begin position="41"/>
        <end position="160"/>
    </location>
</feature>
<dbReference type="Pfam" id="PF17759">
    <property type="entry name" value="tRNA_synthFbeta"/>
    <property type="match status" value="1"/>
</dbReference>
<keyword evidence="12 15" id="KW-0648">Protein biosynthesis</keyword>
<dbReference type="CDD" id="cd02796">
    <property type="entry name" value="tRNA_bind_bactPheRS"/>
    <property type="match status" value="1"/>
</dbReference>
<evidence type="ECO:0000256" key="2">
    <source>
        <dbReference type="ARBA" id="ARBA00008653"/>
    </source>
</evidence>
<evidence type="ECO:0000259" key="17">
    <source>
        <dbReference type="PROSITE" id="PS50886"/>
    </source>
</evidence>
<dbReference type="InterPro" id="IPR005121">
    <property type="entry name" value="Fdx_antiC-bd"/>
</dbReference>
<dbReference type="Pfam" id="PF01588">
    <property type="entry name" value="tRNA_bind"/>
    <property type="match status" value="1"/>
</dbReference>
<dbReference type="Pfam" id="PF03147">
    <property type="entry name" value="FDX-ACB"/>
    <property type="match status" value="1"/>
</dbReference>
<comment type="cofactor">
    <cofactor evidence="15">
        <name>Mg(2+)</name>
        <dbReference type="ChEBI" id="CHEBI:18420"/>
    </cofactor>
    <text evidence="15">Binds 2 magnesium ions per tetramer.</text>
</comment>
<dbReference type="Gene3D" id="3.50.40.10">
    <property type="entry name" value="Phenylalanyl-trna Synthetase, Chain B, domain 3"/>
    <property type="match status" value="1"/>
</dbReference>
<dbReference type="InterPro" id="IPR045864">
    <property type="entry name" value="aa-tRNA-synth_II/BPL/LPL"/>
</dbReference>
<dbReference type="SUPFAM" id="SSF55681">
    <property type="entry name" value="Class II aaRS and biotin synthetases"/>
    <property type="match status" value="1"/>
</dbReference>
<reference evidence="20 21" key="1">
    <citation type="submission" date="2017-09" db="EMBL/GenBank/DDBJ databases">
        <title>Depth-based differentiation of microbial function through sediment-hosted aquifers and enrichment of novel symbionts in the deep terrestrial subsurface.</title>
        <authorList>
            <person name="Probst A.J."/>
            <person name="Ladd B."/>
            <person name="Jarett J.K."/>
            <person name="Geller-Mcgrath D.E."/>
            <person name="Sieber C.M."/>
            <person name="Emerson J.B."/>
            <person name="Anantharaman K."/>
            <person name="Thomas B.C."/>
            <person name="Malmstrom R."/>
            <person name="Stieglmeier M."/>
            <person name="Klingl A."/>
            <person name="Woyke T."/>
            <person name="Ryan C.M."/>
            <person name="Banfield J.F."/>
        </authorList>
    </citation>
    <scope>NUCLEOTIDE SEQUENCE [LARGE SCALE GENOMIC DNA]</scope>
    <source>
        <strain evidence="20">CG11_big_fil_rev_8_21_14_0_20_43_7</strain>
    </source>
</reference>
<feature type="binding site" evidence="15">
    <location>
        <position position="502"/>
    </location>
    <ligand>
        <name>Mg(2+)</name>
        <dbReference type="ChEBI" id="CHEBI:18420"/>
        <note>shared with alpha subunit</note>
    </ligand>
</feature>
<evidence type="ECO:0000256" key="9">
    <source>
        <dbReference type="ARBA" id="ARBA00022840"/>
    </source>
</evidence>
<dbReference type="InterPro" id="IPR004532">
    <property type="entry name" value="Phe-tRNA-ligase_IIc_bsu_bact"/>
</dbReference>
<dbReference type="Pfam" id="PF03484">
    <property type="entry name" value="B5"/>
    <property type="match status" value="1"/>
</dbReference>
<comment type="subunit">
    <text evidence="3 15">Tetramer of two alpha and two beta subunits.</text>
</comment>
<keyword evidence="8 15" id="KW-0547">Nucleotide-binding</keyword>
<comment type="catalytic activity">
    <reaction evidence="14 15">
        <text>tRNA(Phe) + L-phenylalanine + ATP = L-phenylalanyl-tRNA(Phe) + AMP + diphosphate + H(+)</text>
        <dbReference type="Rhea" id="RHEA:19413"/>
        <dbReference type="Rhea" id="RHEA-COMP:9668"/>
        <dbReference type="Rhea" id="RHEA-COMP:9699"/>
        <dbReference type="ChEBI" id="CHEBI:15378"/>
        <dbReference type="ChEBI" id="CHEBI:30616"/>
        <dbReference type="ChEBI" id="CHEBI:33019"/>
        <dbReference type="ChEBI" id="CHEBI:58095"/>
        <dbReference type="ChEBI" id="CHEBI:78442"/>
        <dbReference type="ChEBI" id="CHEBI:78531"/>
        <dbReference type="ChEBI" id="CHEBI:456215"/>
        <dbReference type="EC" id="6.1.1.20"/>
    </reaction>
</comment>